<accession>A0A813J227</accession>
<organism evidence="1 2">
    <name type="scientific">Polarella glacialis</name>
    <name type="common">Dinoflagellate</name>
    <dbReference type="NCBI Taxonomy" id="89957"/>
    <lineage>
        <taxon>Eukaryota</taxon>
        <taxon>Sar</taxon>
        <taxon>Alveolata</taxon>
        <taxon>Dinophyceae</taxon>
        <taxon>Suessiales</taxon>
        <taxon>Suessiaceae</taxon>
        <taxon>Polarella</taxon>
    </lineage>
</organism>
<dbReference type="Proteomes" id="UP000626109">
    <property type="component" value="Unassembled WGS sequence"/>
</dbReference>
<gene>
    <name evidence="1" type="ORF">PGLA2088_LOCUS14695</name>
</gene>
<name>A0A813J227_POLGL</name>
<evidence type="ECO:0000313" key="2">
    <source>
        <dbReference type="Proteomes" id="UP000626109"/>
    </source>
</evidence>
<proteinExistence type="predicted"/>
<comment type="caution">
    <text evidence="1">The sequence shown here is derived from an EMBL/GenBank/DDBJ whole genome shotgun (WGS) entry which is preliminary data.</text>
</comment>
<reference evidence="1" key="1">
    <citation type="submission" date="2021-02" db="EMBL/GenBank/DDBJ databases">
        <authorList>
            <person name="Dougan E. K."/>
            <person name="Rhodes N."/>
            <person name="Thang M."/>
            <person name="Chan C."/>
        </authorList>
    </citation>
    <scope>NUCLEOTIDE SEQUENCE</scope>
</reference>
<protein>
    <submittedName>
        <fullName evidence="1">Uncharacterized protein</fullName>
    </submittedName>
</protein>
<feature type="non-terminal residue" evidence="1">
    <location>
        <position position="1"/>
    </location>
</feature>
<evidence type="ECO:0000313" key="1">
    <source>
        <dbReference type="EMBL" id="CAE8662049.1"/>
    </source>
</evidence>
<dbReference type="EMBL" id="CAJNNW010017952">
    <property type="protein sequence ID" value="CAE8662049.1"/>
    <property type="molecule type" value="Genomic_DNA"/>
</dbReference>
<dbReference type="AlphaFoldDB" id="A0A813J227"/>
<sequence length="134" mass="13949">METTVVNNCLFVVVSILIPLFGLNTEVYSDGQHVVFTQELPQGANNTNASNPVFPAGTDVDNGAHPPIVSFPSFLLGGRLASLGFVSWSGAMSGVISGTNISANVAGLKSSGPVVLFDGAYRTFVVSPLDNFKS</sequence>